<organism evidence="1 2">
    <name type="scientific">Luteolibacter luteus</name>
    <dbReference type="NCBI Taxonomy" id="2728835"/>
    <lineage>
        <taxon>Bacteria</taxon>
        <taxon>Pseudomonadati</taxon>
        <taxon>Verrucomicrobiota</taxon>
        <taxon>Verrucomicrobiia</taxon>
        <taxon>Verrucomicrobiales</taxon>
        <taxon>Verrucomicrobiaceae</taxon>
        <taxon>Luteolibacter</taxon>
    </lineage>
</organism>
<name>A0A858RSD6_9BACT</name>
<evidence type="ECO:0000313" key="2">
    <source>
        <dbReference type="Proteomes" id="UP000501812"/>
    </source>
</evidence>
<keyword evidence="2" id="KW-1185">Reference proteome</keyword>
<gene>
    <name evidence="1" type="ORF">HHL09_26080</name>
</gene>
<protein>
    <recommendedName>
        <fullName evidence="3">Integrase</fullName>
    </recommendedName>
</protein>
<dbReference type="AlphaFoldDB" id="A0A858RSD6"/>
<dbReference type="EMBL" id="CP051774">
    <property type="protein sequence ID" value="QJE99100.1"/>
    <property type="molecule type" value="Genomic_DNA"/>
</dbReference>
<dbReference type="Proteomes" id="UP000501812">
    <property type="component" value="Chromosome"/>
</dbReference>
<sequence length="78" mass="9284">MRADPCNERHHLRRNRGCWQLRFTLKTEHNMVGRRVVCGLNTHDEDEARVRRDIVLRALSKADLLEMHSDMAEVMEKE</sequence>
<reference evidence="1 2" key="1">
    <citation type="submission" date="2020-04" db="EMBL/GenBank/DDBJ databases">
        <title>Luteolibacter sp. G-1-1-1 isolated from soil.</title>
        <authorList>
            <person name="Dahal R.H."/>
        </authorList>
    </citation>
    <scope>NUCLEOTIDE SEQUENCE [LARGE SCALE GENOMIC DNA]</scope>
    <source>
        <strain evidence="1 2">G-1-1-1</strain>
    </source>
</reference>
<dbReference type="RefSeq" id="WP_169457586.1">
    <property type="nucleotide sequence ID" value="NZ_CP051774.1"/>
</dbReference>
<dbReference type="KEGG" id="luo:HHL09_26080"/>
<evidence type="ECO:0000313" key="1">
    <source>
        <dbReference type="EMBL" id="QJE99100.1"/>
    </source>
</evidence>
<accession>A0A858RSD6</accession>
<evidence type="ECO:0008006" key="3">
    <source>
        <dbReference type="Google" id="ProtNLM"/>
    </source>
</evidence>
<proteinExistence type="predicted"/>